<evidence type="ECO:0000256" key="1">
    <source>
        <dbReference type="ARBA" id="ARBA00004613"/>
    </source>
</evidence>
<evidence type="ECO:0000256" key="5">
    <source>
        <dbReference type="ARBA" id="ARBA00023157"/>
    </source>
</evidence>
<dbReference type="Proteomes" id="UP001642540">
    <property type="component" value="Unassembled WGS sequence"/>
</dbReference>
<dbReference type="SMART" id="SM00737">
    <property type="entry name" value="ML"/>
    <property type="match status" value="1"/>
</dbReference>
<evidence type="ECO:0000256" key="4">
    <source>
        <dbReference type="ARBA" id="ARBA00022729"/>
    </source>
</evidence>
<dbReference type="InterPro" id="IPR039670">
    <property type="entry name" value="NPC2-like"/>
</dbReference>
<name>A0ABP1S6H9_9HEXA</name>
<dbReference type="PANTHER" id="PTHR11306:SF68">
    <property type="entry name" value="NPC INTRACELLULAR CHOLESTEROL TRANSPORTER 2"/>
    <property type="match status" value="1"/>
</dbReference>
<comment type="caution">
    <text evidence="8">The sequence shown here is derived from an EMBL/GenBank/DDBJ whole genome shotgun (WGS) entry which is preliminary data.</text>
</comment>
<dbReference type="PANTHER" id="PTHR11306">
    <property type="entry name" value="NIEMANN PICK TYPE C2 PROTEIN NPC2-RELATED"/>
    <property type="match status" value="1"/>
</dbReference>
<feature type="transmembrane region" description="Helical" evidence="6">
    <location>
        <begin position="6"/>
        <end position="26"/>
    </location>
</feature>
<sequence>MSYSTALYWCFITISCCAVFTAEGFLSAHPANNFHYTVQRVDEVVKLLTSLNDEGTVTSSLKTSYFDCGSASTIKSLSVIPCDSVVSKRVGSAVCEIKRGSNVTFNVSFVPKANATQLKTVIHGIYDFVPIPFPCPQPDACQNSGLSCPLQAGQLYNYKMTAEVLEKYPRIKLWVKGQIEDENGNNVICVEIHVKLV</sequence>
<keyword evidence="4" id="KW-0732">Signal</keyword>
<comment type="similarity">
    <text evidence="2">Belongs to the NPC2 family.</text>
</comment>
<dbReference type="Pfam" id="PF02221">
    <property type="entry name" value="E1_DerP2_DerF2"/>
    <property type="match status" value="1"/>
</dbReference>
<protein>
    <recommendedName>
        <fullName evidence="7">MD-2-related lipid-recognition domain-containing protein</fullName>
    </recommendedName>
</protein>
<feature type="domain" description="MD-2-related lipid-recognition" evidence="7">
    <location>
        <begin position="65"/>
        <end position="194"/>
    </location>
</feature>
<evidence type="ECO:0000256" key="6">
    <source>
        <dbReference type="SAM" id="Phobius"/>
    </source>
</evidence>
<keyword evidence="3" id="KW-0964">Secreted</keyword>
<comment type="subcellular location">
    <subcellularLocation>
        <location evidence="1">Secreted</location>
    </subcellularLocation>
</comment>
<gene>
    <name evidence="8" type="ORF">ODALV1_LOCUS30129</name>
</gene>
<dbReference type="EMBL" id="CAXLJM020000160">
    <property type="protein sequence ID" value="CAL8144229.1"/>
    <property type="molecule type" value="Genomic_DNA"/>
</dbReference>
<dbReference type="InterPro" id="IPR033916">
    <property type="entry name" value="ML_Npc2-like"/>
</dbReference>
<evidence type="ECO:0000313" key="9">
    <source>
        <dbReference type="Proteomes" id="UP001642540"/>
    </source>
</evidence>
<proteinExistence type="inferred from homology"/>
<keyword evidence="6" id="KW-0472">Membrane</keyword>
<dbReference type="Gene3D" id="2.60.40.770">
    <property type="match status" value="1"/>
</dbReference>
<keyword evidence="6" id="KW-0812">Transmembrane</keyword>
<keyword evidence="6" id="KW-1133">Transmembrane helix</keyword>
<dbReference type="InterPro" id="IPR003172">
    <property type="entry name" value="ML_dom"/>
</dbReference>
<reference evidence="8 9" key="1">
    <citation type="submission" date="2024-08" db="EMBL/GenBank/DDBJ databases">
        <authorList>
            <person name="Cucini C."/>
            <person name="Frati F."/>
        </authorList>
    </citation>
    <scope>NUCLEOTIDE SEQUENCE [LARGE SCALE GENOMIC DNA]</scope>
</reference>
<evidence type="ECO:0000256" key="2">
    <source>
        <dbReference type="ARBA" id="ARBA00006370"/>
    </source>
</evidence>
<organism evidence="8 9">
    <name type="scientific">Orchesella dallaii</name>
    <dbReference type="NCBI Taxonomy" id="48710"/>
    <lineage>
        <taxon>Eukaryota</taxon>
        <taxon>Metazoa</taxon>
        <taxon>Ecdysozoa</taxon>
        <taxon>Arthropoda</taxon>
        <taxon>Hexapoda</taxon>
        <taxon>Collembola</taxon>
        <taxon>Entomobryomorpha</taxon>
        <taxon>Entomobryoidea</taxon>
        <taxon>Orchesellidae</taxon>
        <taxon>Orchesellinae</taxon>
        <taxon>Orchesella</taxon>
    </lineage>
</organism>
<evidence type="ECO:0000313" key="8">
    <source>
        <dbReference type="EMBL" id="CAL8144229.1"/>
    </source>
</evidence>
<keyword evidence="5" id="KW-1015">Disulfide bond</keyword>
<dbReference type="CDD" id="cd00916">
    <property type="entry name" value="Npc2_like"/>
    <property type="match status" value="1"/>
</dbReference>
<evidence type="ECO:0000256" key="3">
    <source>
        <dbReference type="ARBA" id="ARBA00022525"/>
    </source>
</evidence>
<dbReference type="InterPro" id="IPR014756">
    <property type="entry name" value="Ig_E-set"/>
</dbReference>
<keyword evidence="9" id="KW-1185">Reference proteome</keyword>
<evidence type="ECO:0000259" key="7">
    <source>
        <dbReference type="SMART" id="SM00737"/>
    </source>
</evidence>
<dbReference type="SUPFAM" id="SSF81296">
    <property type="entry name" value="E set domains"/>
    <property type="match status" value="1"/>
</dbReference>
<accession>A0ABP1S6H9</accession>